<reference evidence="2 3" key="1">
    <citation type="submission" date="2020-05" db="EMBL/GenBank/DDBJ databases">
        <title>MicrobeNet Type strains.</title>
        <authorList>
            <person name="Nicholson A.C."/>
        </authorList>
    </citation>
    <scope>NUCLEOTIDE SEQUENCE [LARGE SCALE GENOMIC DNA]</scope>
    <source>
        <strain evidence="2 3">ATCC 700815</strain>
    </source>
</reference>
<dbReference type="Proteomes" id="UP000542973">
    <property type="component" value="Unassembled WGS sequence"/>
</dbReference>
<evidence type="ECO:0000256" key="1">
    <source>
        <dbReference type="SAM" id="Coils"/>
    </source>
</evidence>
<keyword evidence="1" id="KW-0175">Coiled coil</keyword>
<feature type="non-terminal residue" evidence="2">
    <location>
        <position position="100"/>
    </location>
</feature>
<evidence type="ECO:0000313" key="3">
    <source>
        <dbReference type="Proteomes" id="UP000542973"/>
    </source>
</evidence>
<name>A0A849BVA1_9BURK</name>
<proteinExistence type="predicted"/>
<dbReference type="AlphaFoldDB" id="A0A849BVA1"/>
<sequence length="100" mass="11298">MGELNLDELGRLAKAATPGPWEWWTSNSFLRLSGSDGRDGGVLYACNIRNEYATVVVSEADRRFIAEARTALPALIARIRELEQENAALRTIAERYRFLR</sequence>
<organism evidence="2 3">
    <name type="scientific">Cupriavidus gilardii</name>
    <dbReference type="NCBI Taxonomy" id="82541"/>
    <lineage>
        <taxon>Bacteria</taxon>
        <taxon>Pseudomonadati</taxon>
        <taxon>Pseudomonadota</taxon>
        <taxon>Betaproteobacteria</taxon>
        <taxon>Burkholderiales</taxon>
        <taxon>Burkholderiaceae</taxon>
        <taxon>Cupriavidus</taxon>
    </lineage>
</organism>
<comment type="caution">
    <text evidence="2">The sequence shown here is derived from an EMBL/GenBank/DDBJ whole genome shotgun (WGS) entry which is preliminary data.</text>
</comment>
<dbReference type="EMBL" id="JABEMD010000123">
    <property type="protein sequence ID" value="NNH14409.1"/>
    <property type="molecule type" value="Genomic_DNA"/>
</dbReference>
<protein>
    <submittedName>
        <fullName evidence="2">Uncharacterized protein</fullName>
    </submittedName>
</protein>
<accession>A0A849BVA1</accession>
<evidence type="ECO:0000313" key="2">
    <source>
        <dbReference type="EMBL" id="NNH14409.1"/>
    </source>
</evidence>
<gene>
    <name evidence="2" type="ORF">HLB16_26580</name>
</gene>
<dbReference type="RefSeq" id="WP_212762989.1">
    <property type="nucleotide sequence ID" value="NZ_JABEMD010000123.1"/>
</dbReference>
<feature type="coiled-coil region" evidence="1">
    <location>
        <begin position="65"/>
        <end position="99"/>
    </location>
</feature>